<evidence type="ECO:0000256" key="2">
    <source>
        <dbReference type="ARBA" id="ARBA00011738"/>
    </source>
</evidence>
<feature type="binding site" evidence="11">
    <location>
        <position position="137"/>
    </location>
    <ligand>
        <name>L-histidine</name>
        <dbReference type="ChEBI" id="CHEBI:57595"/>
    </ligand>
</feature>
<evidence type="ECO:0000256" key="1">
    <source>
        <dbReference type="ARBA" id="ARBA00008226"/>
    </source>
</evidence>
<dbReference type="HAMAP" id="MF_00127">
    <property type="entry name" value="His_tRNA_synth"/>
    <property type="match status" value="1"/>
</dbReference>
<name>A0A1H7UY15_9RHOB</name>
<dbReference type="GO" id="GO:0004821">
    <property type="term" value="F:histidine-tRNA ligase activity"/>
    <property type="evidence" value="ECO:0007669"/>
    <property type="project" value="UniProtKB-UniRule"/>
</dbReference>
<dbReference type="PANTHER" id="PTHR11476">
    <property type="entry name" value="HISTIDYL-TRNA SYNTHETASE"/>
    <property type="match status" value="1"/>
</dbReference>
<feature type="binding site" evidence="11">
    <location>
        <position position="133"/>
    </location>
    <ligand>
        <name>L-histidine</name>
        <dbReference type="ChEBI" id="CHEBI:57595"/>
    </ligand>
</feature>
<dbReference type="RefSeq" id="WP_093038634.1">
    <property type="nucleotide sequence ID" value="NZ_FOAG01000011.1"/>
</dbReference>
<evidence type="ECO:0000256" key="6">
    <source>
        <dbReference type="ARBA" id="ARBA00022840"/>
    </source>
</evidence>
<feature type="binding site" evidence="11">
    <location>
        <position position="334"/>
    </location>
    <ligand>
        <name>L-histidine</name>
        <dbReference type="ChEBI" id="CHEBI:57595"/>
    </ligand>
</feature>
<proteinExistence type="inferred from homology"/>
<keyword evidence="6 10" id="KW-0067">ATP-binding</keyword>
<dbReference type="InterPro" id="IPR004516">
    <property type="entry name" value="HisRS/HisZ"/>
</dbReference>
<dbReference type="GO" id="GO:0006427">
    <property type="term" value="P:histidyl-tRNA aminoacylation"/>
    <property type="evidence" value="ECO:0007669"/>
    <property type="project" value="UniProtKB-UniRule"/>
</dbReference>
<keyword evidence="4 10" id="KW-0436">Ligase</keyword>
<feature type="binding site" evidence="11">
    <location>
        <position position="119"/>
    </location>
    <ligand>
        <name>L-histidine</name>
        <dbReference type="ChEBI" id="CHEBI:57595"/>
    </ligand>
</feature>
<evidence type="ECO:0000313" key="14">
    <source>
        <dbReference type="Proteomes" id="UP000199582"/>
    </source>
</evidence>
<accession>A0A1H7UY15</accession>
<keyword evidence="5 10" id="KW-0547">Nucleotide-binding</keyword>
<evidence type="ECO:0000259" key="12">
    <source>
        <dbReference type="PROSITE" id="PS50862"/>
    </source>
</evidence>
<dbReference type="OrthoDB" id="9800814at2"/>
<evidence type="ECO:0000256" key="5">
    <source>
        <dbReference type="ARBA" id="ARBA00022741"/>
    </source>
</evidence>
<gene>
    <name evidence="10" type="primary">hisS</name>
    <name evidence="13" type="ORF">SAMN05443999_11150</name>
</gene>
<dbReference type="InterPro" id="IPR004154">
    <property type="entry name" value="Anticodon-bd"/>
</dbReference>
<dbReference type="STRING" id="1287727.SAMN05443999_11150"/>
<keyword evidence="14" id="KW-1185">Reference proteome</keyword>
<keyword evidence="8 10" id="KW-0030">Aminoacyl-tRNA synthetase</keyword>
<evidence type="ECO:0000256" key="8">
    <source>
        <dbReference type="ARBA" id="ARBA00023146"/>
    </source>
</evidence>
<dbReference type="GO" id="GO:0005524">
    <property type="term" value="F:ATP binding"/>
    <property type="evidence" value="ECO:0007669"/>
    <property type="project" value="UniProtKB-UniRule"/>
</dbReference>
<dbReference type="EMBL" id="FOAG01000011">
    <property type="protein sequence ID" value="SEM01518.1"/>
    <property type="molecule type" value="Genomic_DNA"/>
</dbReference>
<dbReference type="GO" id="GO:0005737">
    <property type="term" value="C:cytoplasm"/>
    <property type="evidence" value="ECO:0007669"/>
    <property type="project" value="UniProtKB-SubCell"/>
</dbReference>
<dbReference type="Proteomes" id="UP000199582">
    <property type="component" value="Unassembled WGS sequence"/>
</dbReference>
<dbReference type="PROSITE" id="PS50862">
    <property type="entry name" value="AA_TRNA_LIGASE_II"/>
    <property type="match status" value="1"/>
</dbReference>
<dbReference type="CDD" id="cd00859">
    <property type="entry name" value="HisRS_anticodon"/>
    <property type="match status" value="1"/>
</dbReference>
<keyword evidence="7 10" id="KW-0648">Protein biosynthesis</keyword>
<comment type="subunit">
    <text evidence="2 10">Homodimer.</text>
</comment>
<evidence type="ECO:0000256" key="9">
    <source>
        <dbReference type="ARBA" id="ARBA00047639"/>
    </source>
</evidence>
<feature type="domain" description="Aminoacyl-transfer RNA synthetases class-II family profile" evidence="12">
    <location>
        <begin position="1"/>
        <end position="412"/>
    </location>
</feature>
<dbReference type="SUPFAM" id="SSF52954">
    <property type="entry name" value="Class II aaRS ABD-related"/>
    <property type="match status" value="1"/>
</dbReference>
<dbReference type="InterPro" id="IPR041715">
    <property type="entry name" value="HisRS-like_core"/>
</dbReference>
<dbReference type="AlphaFoldDB" id="A0A1H7UY15"/>
<evidence type="ECO:0000256" key="11">
    <source>
        <dbReference type="PIRSR" id="PIRSR001549-1"/>
    </source>
</evidence>
<evidence type="ECO:0000256" key="7">
    <source>
        <dbReference type="ARBA" id="ARBA00022917"/>
    </source>
</evidence>
<evidence type="ECO:0000256" key="4">
    <source>
        <dbReference type="ARBA" id="ARBA00022598"/>
    </source>
</evidence>
<dbReference type="CDD" id="cd00773">
    <property type="entry name" value="HisRS-like_core"/>
    <property type="match status" value="1"/>
</dbReference>
<dbReference type="Pfam" id="PF03129">
    <property type="entry name" value="HGTP_anticodon"/>
    <property type="match status" value="1"/>
</dbReference>
<comment type="similarity">
    <text evidence="1 10">Belongs to the class-II aminoacyl-tRNA synthetase family.</text>
</comment>
<keyword evidence="3 10" id="KW-0963">Cytoplasm</keyword>
<organism evidence="13 14">
    <name type="scientific">Roseovarius azorensis</name>
    <dbReference type="NCBI Taxonomy" id="1287727"/>
    <lineage>
        <taxon>Bacteria</taxon>
        <taxon>Pseudomonadati</taxon>
        <taxon>Pseudomonadota</taxon>
        <taxon>Alphaproteobacteria</taxon>
        <taxon>Rhodobacterales</taxon>
        <taxon>Roseobacteraceae</taxon>
        <taxon>Roseovarius</taxon>
    </lineage>
</organism>
<dbReference type="InterPro" id="IPR045864">
    <property type="entry name" value="aa-tRNA-synth_II/BPL/LPL"/>
</dbReference>
<dbReference type="PANTHER" id="PTHR11476:SF7">
    <property type="entry name" value="HISTIDINE--TRNA LIGASE"/>
    <property type="match status" value="1"/>
</dbReference>
<dbReference type="Pfam" id="PF13393">
    <property type="entry name" value="tRNA-synt_His"/>
    <property type="match status" value="2"/>
</dbReference>
<dbReference type="NCBIfam" id="TIGR00442">
    <property type="entry name" value="hisS"/>
    <property type="match status" value="1"/>
</dbReference>
<dbReference type="InterPro" id="IPR033656">
    <property type="entry name" value="HisRS_anticodon"/>
</dbReference>
<protein>
    <recommendedName>
        <fullName evidence="10">Histidine--tRNA ligase</fullName>
        <ecNumber evidence="10">6.1.1.21</ecNumber>
    </recommendedName>
    <alternativeName>
        <fullName evidence="10">Histidyl-tRNA synthetase</fullName>
        <shortName evidence="10">HisRS</shortName>
    </alternativeName>
</protein>
<feature type="binding site" evidence="11">
    <location>
        <begin position="338"/>
        <end position="339"/>
    </location>
    <ligand>
        <name>L-histidine</name>
        <dbReference type="ChEBI" id="CHEBI:57595"/>
    </ligand>
</feature>
<dbReference type="InterPro" id="IPR006195">
    <property type="entry name" value="aa-tRNA-synth_II"/>
</dbReference>
<dbReference type="PIRSF" id="PIRSF001549">
    <property type="entry name" value="His-tRNA_synth"/>
    <property type="match status" value="1"/>
</dbReference>
<comment type="subcellular location">
    <subcellularLocation>
        <location evidence="10">Cytoplasm</location>
    </subcellularLocation>
</comment>
<dbReference type="Gene3D" id="3.40.50.800">
    <property type="entry name" value="Anticodon-binding domain"/>
    <property type="match status" value="1"/>
</dbReference>
<evidence type="ECO:0000313" key="13">
    <source>
        <dbReference type="EMBL" id="SEM01518.1"/>
    </source>
</evidence>
<dbReference type="SUPFAM" id="SSF55681">
    <property type="entry name" value="Class II aaRS and biotin synthetases"/>
    <property type="match status" value="1"/>
</dbReference>
<dbReference type="InterPro" id="IPR015807">
    <property type="entry name" value="His-tRNA-ligase"/>
</dbReference>
<evidence type="ECO:0000256" key="10">
    <source>
        <dbReference type="HAMAP-Rule" id="MF_00127"/>
    </source>
</evidence>
<feature type="binding site" evidence="11">
    <location>
        <begin position="89"/>
        <end position="91"/>
    </location>
    <ligand>
        <name>L-histidine</name>
        <dbReference type="ChEBI" id="CHEBI:57595"/>
    </ligand>
</feature>
<reference evidence="13 14" key="1">
    <citation type="submission" date="2016-10" db="EMBL/GenBank/DDBJ databases">
        <authorList>
            <person name="de Groot N.N."/>
        </authorList>
    </citation>
    <scope>NUCLEOTIDE SEQUENCE [LARGE SCALE GENOMIC DNA]</scope>
    <source>
        <strain evidence="13 14">DSM 100674</strain>
    </source>
</reference>
<evidence type="ECO:0000256" key="3">
    <source>
        <dbReference type="ARBA" id="ARBA00022490"/>
    </source>
</evidence>
<sequence length="524" mass="57258">MAKPSKQPRPKAEAPKGFRDYFGAEVTTRAEMLGKIAGVYHRYGFDALESSAVETVEALGKFLPDVDRPNDGVFAWQDEDEKWLALRYDLTAPLARVYAQHRNDLPTPYRRYAMGPVWRNEKPGPGRFRQFYQCDADTVGTSSMAADAEICAMLADCLEEVGIERGDYVVRVNNRKVLNGVLEVAGILDPANPDHFAEERGIVLRAIDKLDRLGPEGVRALLGEGRKDESGDFTKGANLNNEQAAKIISFLNIGDMMFSLKAREQTQRLAMSGRPMAFAGGSNPSKSAISFLRSLVKSSTIGTEGVAELEEIAALLAAQGYGPDRIVIDPSVVRGLGYYTGPVFEAELTFEILDEKGRPRQFGSVAGGGRYDDLVARFTGQRVPAVGVSIGVDRLLAALHAKGRIGGTAQGPVVVTVMDRDRMAEYQAMVGELRRAGIRAEVYLGNPKNFGNQMKYADRRGSPVAIIAGGDEFAKDVVQIKDLILGAQIAENATLEEWKERPSQYEVPRGQLVEKVREILAGQG</sequence>
<comment type="catalytic activity">
    <reaction evidence="9 10">
        <text>tRNA(His) + L-histidine + ATP = L-histidyl-tRNA(His) + AMP + diphosphate + H(+)</text>
        <dbReference type="Rhea" id="RHEA:17313"/>
        <dbReference type="Rhea" id="RHEA-COMP:9665"/>
        <dbReference type="Rhea" id="RHEA-COMP:9689"/>
        <dbReference type="ChEBI" id="CHEBI:15378"/>
        <dbReference type="ChEBI" id="CHEBI:30616"/>
        <dbReference type="ChEBI" id="CHEBI:33019"/>
        <dbReference type="ChEBI" id="CHEBI:57595"/>
        <dbReference type="ChEBI" id="CHEBI:78442"/>
        <dbReference type="ChEBI" id="CHEBI:78527"/>
        <dbReference type="ChEBI" id="CHEBI:456215"/>
        <dbReference type="EC" id="6.1.1.21"/>
    </reaction>
</comment>
<dbReference type="Gene3D" id="3.30.930.10">
    <property type="entry name" value="Bira Bifunctional Protein, Domain 2"/>
    <property type="match status" value="1"/>
</dbReference>
<dbReference type="EC" id="6.1.1.21" evidence="10"/>
<dbReference type="InterPro" id="IPR036621">
    <property type="entry name" value="Anticodon-bd_dom_sf"/>
</dbReference>